<protein>
    <submittedName>
        <fullName evidence="2">Uncharacterized protein</fullName>
    </submittedName>
</protein>
<comment type="caution">
    <text evidence="2">The sequence shown here is derived from an EMBL/GenBank/DDBJ whole genome shotgun (WGS) entry which is preliminary data.</text>
</comment>
<dbReference type="AlphaFoldDB" id="A0A4Y2EY74"/>
<evidence type="ECO:0000256" key="1">
    <source>
        <dbReference type="SAM" id="MobiDB-lite"/>
    </source>
</evidence>
<accession>A0A4Y2EY74</accession>
<evidence type="ECO:0000313" key="3">
    <source>
        <dbReference type="Proteomes" id="UP000499080"/>
    </source>
</evidence>
<keyword evidence="3" id="KW-1185">Reference proteome</keyword>
<reference evidence="2 3" key="1">
    <citation type="journal article" date="2019" name="Sci. Rep.">
        <title>Orb-weaving spider Araneus ventricosus genome elucidates the spidroin gene catalogue.</title>
        <authorList>
            <person name="Kono N."/>
            <person name="Nakamura H."/>
            <person name="Ohtoshi R."/>
            <person name="Moran D.A.P."/>
            <person name="Shinohara A."/>
            <person name="Yoshida Y."/>
            <person name="Fujiwara M."/>
            <person name="Mori M."/>
            <person name="Tomita M."/>
            <person name="Arakawa K."/>
        </authorList>
    </citation>
    <scope>NUCLEOTIDE SEQUENCE [LARGE SCALE GENOMIC DNA]</scope>
</reference>
<feature type="region of interest" description="Disordered" evidence="1">
    <location>
        <begin position="22"/>
        <end position="56"/>
    </location>
</feature>
<gene>
    <name evidence="2" type="ORF">AVEN_175277_1</name>
</gene>
<dbReference type="Proteomes" id="UP000499080">
    <property type="component" value="Unassembled WGS sequence"/>
</dbReference>
<sequence>MSRRTSSKRMLSEKEILQMLHNLSETDSGSEEKSDLSQDAYDPGNESEPNSSDKSFTKIGEKFYRNWIKLLQKLDKNFTEIGQKFYRNWTKALQKLDKSFTEIR</sequence>
<organism evidence="2 3">
    <name type="scientific">Araneus ventricosus</name>
    <name type="common">Orbweaver spider</name>
    <name type="synonym">Epeira ventricosa</name>
    <dbReference type="NCBI Taxonomy" id="182803"/>
    <lineage>
        <taxon>Eukaryota</taxon>
        <taxon>Metazoa</taxon>
        <taxon>Ecdysozoa</taxon>
        <taxon>Arthropoda</taxon>
        <taxon>Chelicerata</taxon>
        <taxon>Arachnida</taxon>
        <taxon>Araneae</taxon>
        <taxon>Araneomorphae</taxon>
        <taxon>Entelegynae</taxon>
        <taxon>Araneoidea</taxon>
        <taxon>Araneidae</taxon>
        <taxon>Araneus</taxon>
    </lineage>
</organism>
<proteinExistence type="predicted"/>
<name>A0A4Y2EY74_ARAVE</name>
<dbReference type="EMBL" id="BGPR01000753">
    <property type="protein sequence ID" value="GBM34200.1"/>
    <property type="molecule type" value="Genomic_DNA"/>
</dbReference>
<evidence type="ECO:0000313" key="2">
    <source>
        <dbReference type="EMBL" id="GBM34200.1"/>
    </source>
</evidence>